<dbReference type="SUPFAM" id="SSF144091">
    <property type="entry name" value="Rhomboid-like"/>
    <property type="match status" value="1"/>
</dbReference>
<evidence type="ECO:0000256" key="3">
    <source>
        <dbReference type="ARBA" id="ARBA00009045"/>
    </source>
</evidence>
<gene>
    <name evidence="13" type="ORF">PPERSA_01698</name>
</gene>
<keyword evidence="4 10" id="KW-0645">Protease</keyword>
<dbReference type="GO" id="GO:0006508">
    <property type="term" value="P:proteolysis"/>
    <property type="evidence" value="ECO:0007669"/>
    <property type="project" value="UniProtKB-KW"/>
</dbReference>
<dbReference type="EC" id="3.4.21.105" evidence="10"/>
<keyword evidence="7 10" id="KW-0720">Serine protease</keyword>
<comment type="function">
    <text evidence="10">Serine protease involved in intramembrane proteolysis.</text>
</comment>
<dbReference type="AlphaFoldDB" id="A0A0V0R0V2"/>
<evidence type="ECO:0000256" key="4">
    <source>
        <dbReference type="ARBA" id="ARBA00022670"/>
    </source>
</evidence>
<feature type="domain" description="Peptidase S54 rhomboid" evidence="12">
    <location>
        <begin position="103"/>
        <end position="208"/>
    </location>
</feature>
<dbReference type="EMBL" id="LDAU01000073">
    <property type="protein sequence ID" value="KRX08153.1"/>
    <property type="molecule type" value="Genomic_DNA"/>
</dbReference>
<keyword evidence="14" id="KW-1185">Reference proteome</keyword>
<evidence type="ECO:0000256" key="1">
    <source>
        <dbReference type="ARBA" id="ARBA00000156"/>
    </source>
</evidence>
<evidence type="ECO:0000259" key="12">
    <source>
        <dbReference type="Pfam" id="PF01694"/>
    </source>
</evidence>
<dbReference type="OMA" id="YTKSEFW"/>
<dbReference type="Proteomes" id="UP000054937">
    <property type="component" value="Unassembled WGS sequence"/>
</dbReference>
<dbReference type="GO" id="GO:0004252">
    <property type="term" value="F:serine-type endopeptidase activity"/>
    <property type="evidence" value="ECO:0007669"/>
    <property type="project" value="InterPro"/>
</dbReference>
<accession>A0A0V0R0V2</accession>
<dbReference type="InterPro" id="IPR002610">
    <property type="entry name" value="Peptidase_S54_rhomboid-like"/>
</dbReference>
<keyword evidence="9 10" id="KW-0472">Membrane</keyword>
<sequence>MQLTLVDQEEKENSQKKQPNNQTKKHPRNETFTDMIKLQIFYYLKPKSFTFIILIIDTIVYLISLLYDGVDISNGFLAPTQKALFDLGEIFPYYQKNSGIFGYLRIFTSIFLHANFLQFVSSIFIKVYFLQFIENQIGHLNTAKLYFQSCIFGTLFQSLISDDFGVAGATGVGVISFGLNLEYRQFQPKSGQFFYYHNHQQTQTFGLLKMLGIMLYFYLIYISYPNCLCINILGALIGKPSAIAIQN</sequence>
<name>A0A0V0R0V2_PSEPJ</name>
<dbReference type="OrthoDB" id="418595at2759"/>
<feature type="transmembrane region" description="Helical" evidence="10">
    <location>
        <begin position="49"/>
        <end position="67"/>
    </location>
</feature>
<evidence type="ECO:0000256" key="10">
    <source>
        <dbReference type="RuleBase" id="RU362115"/>
    </source>
</evidence>
<keyword evidence="6 10" id="KW-0378">Hydrolase</keyword>
<dbReference type="InParanoid" id="A0A0V0R0V2"/>
<evidence type="ECO:0000256" key="6">
    <source>
        <dbReference type="ARBA" id="ARBA00022801"/>
    </source>
</evidence>
<comment type="caution">
    <text evidence="10">Lacks conserved residue(s) required for the propagation of feature annotation.</text>
</comment>
<evidence type="ECO:0000256" key="2">
    <source>
        <dbReference type="ARBA" id="ARBA00004141"/>
    </source>
</evidence>
<dbReference type="PANTHER" id="PTHR22936">
    <property type="entry name" value="RHOMBOID-RELATED"/>
    <property type="match status" value="1"/>
</dbReference>
<dbReference type="InterPro" id="IPR035952">
    <property type="entry name" value="Rhomboid-like_sf"/>
</dbReference>
<evidence type="ECO:0000313" key="13">
    <source>
        <dbReference type="EMBL" id="KRX08153.1"/>
    </source>
</evidence>
<organism evidence="13 14">
    <name type="scientific">Pseudocohnilembus persalinus</name>
    <name type="common">Ciliate</name>
    <dbReference type="NCBI Taxonomy" id="266149"/>
    <lineage>
        <taxon>Eukaryota</taxon>
        <taxon>Sar</taxon>
        <taxon>Alveolata</taxon>
        <taxon>Ciliophora</taxon>
        <taxon>Intramacronucleata</taxon>
        <taxon>Oligohymenophorea</taxon>
        <taxon>Scuticociliatia</taxon>
        <taxon>Philasterida</taxon>
        <taxon>Pseudocohnilembidae</taxon>
        <taxon>Pseudocohnilembus</taxon>
    </lineage>
</organism>
<evidence type="ECO:0000256" key="11">
    <source>
        <dbReference type="SAM" id="MobiDB-lite"/>
    </source>
</evidence>
<dbReference type="PANTHER" id="PTHR22936:SF69">
    <property type="entry name" value="RHOMBOID-LIKE PROTEIN"/>
    <property type="match status" value="1"/>
</dbReference>
<evidence type="ECO:0000256" key="9">
    <source>
        <dbReference type="ARBA" id="ARBA00023136"/>
    </source>
</evidence>
<evidence type="ECO:0000313" key="14">
    <source>
        <dbReference type="Proteomes" id="UP000054937"/>
    </source>
</evidence>
<dbReference type="GO" id="GO:0016020">
    <property type="term" value="C:membrane"/>
    <property type="evidence" value="ECO:0007669"/>
    <property type="project" value="UniProtKB-SubCell"/>
</dbReference>
<evidence type="ECO:0000256" key="7">
    <source>
        <dbReference type="ARBA" id="ARBA00022825"/>
    </source>
</evidence>
<dbReference type="Pfam" id="PF01694">
    <property type="entry name" value="Rhomboid"/>
    <property type="match status" value="1"/>
</dbReference>
<dbReference type="InterPro" id="IPR022764">
    <property type="entry name" value="Peptidase_S54_rhomboid_dom"/>
</dbReference>
<comment type="subcellular location">
    <subcellularLocation>
        <location evidence="2 10">Membrane</location>
        <topology evidence="2 10">Multi-pass membrane protein</topology>
    </subcellularLocation>
</comment>
<feature type="transmembrane region" description="Helical" evidence="10">
    <location>
        <begin position="106"/>
        <end position="130"/>
    </location>
</feature>
<comment type="catalytic activity">
    <reaction evidence="1 10">
        <text>Cleaves type-1 transmembrane domains using a catalytic dyad composed of serine and histidine that are contributed by different transmembrane domains.</text>
        <dbReference type="EC" id="3.4.21.105"/>
    </reaction>
</comment>
<feature type="region of interest" description="Disordered" evidence="11">
    <location>
        <begin position="1"/>
        <end position="27"/>
    </location>
</feature>
<evidence type="ECO:0000256" key="5">
    <source>
        <dbReference type="ARBA" id="ARBA00022692"/>
    </source>
</evidence>
<reference evidence="13 14" key="1">
    <citation type="journal article" date="2015" name="Sci. Rep.">
        <title>Genome of the facultative scuticociliatosis pathogen Pseudocohnilembus persalinus provides insight into its virulence through horizontal gene transfer.</title>
        <authorList>
            <person name="Xiong J."/>
            <person name="Wang G."/>
            <person name="Cheng J."/>
            <person name="Tian M."/>
            <person name="Pan X."/>
            <person name="Warren A."/>
            <person name="Jiang C."/>
            <person name="Yuan D."/>
            <person name="Miao W."/>
        </authorList>
    </citation>
    <scope>NUCLEOTIDE SEQUENCE [LARGE SCALE GENOMIC DNA]</scope>
    <source>
        <strain evidence="13">36N120E</strain>
    </source>
</reference>
<keyword evidence="5 10" id="KW-0812">Transmembrane</keyword>
<protein>
    <recommendedName>
        <fullName evidence="10">Rhomboid-like protease</fullName>
        <ecNumber evidence="10">3.4.21.105</ecNumber>
    </recommendedName>
</protein>
<proteinExistence type="inferred from homology"/>
<comment type="caution">
    <text evidence="13">The sequence shown here is derived from an EMBL/GenBank/DDBJ whole genome shotgun (WGS) entry which is preliminary data.</text>
</comment>
<dbReference type="Gene3D" id="1.20.1540.10">
    <property type="entry name" value="Rhomboid-like"/>
    <property type="match status" value="1"/>
</dbReference>
<evidence type="ECO:0000256" key="8">
    <source>
        <dbReference type="ARBA" id="ARBA00022989"/>
    </source>
</evidence>
<comment type="similarity">
    <text evidence="3 10">Belongs to the peptidase S54 family.</text>
</comment>
<keyword evidence="8 10" id="KW-1133">Transmembrane helix</keyword>